<dbReference type="GO" id="GO:0003677">
    <property type="term" value="F:DNA binding"/>
    <property type="evidence" value="ECO:0007669"/>
    <property type="project" value="UniProtKB-KW"/>
</dbReference>
<dbReference type="CDD" id="cd13836">
    <property type="entry name" value="IHF_B"/>
    <property type="match status" value="1"/>
</dbReference>
<evidence type="ECO:0000313" key="6">
    <source>
        <dbReference type="Proteomes" id="UP000002586"/>
    </source>
</evidence>
<dbReference type="SMART" id="SM00411">
    <property type="entry name" value="BHL"/>
    <property type="match status" value="1"/>
</dbReference>
<organism evidence="5 6">
    <name type="scientific">Magnetococcus marinus (strain ATCC BAA-1437 / JCM 17883 / MC-1)</name>
    <dbReference type="NCBI Taxonomy" id="156889"/>
    <lineage>
        <taxon>Bacteria</taxon>
        <taxon>Pseudomonadati</taxon>
        <taxon>Pseudomonadota</taxon>
        <taxon>Magnetococcia</taxon>
        <taxon>Magnetococcales</taxon>
        <taxon>Magnetococcaceae</taxon>
        <taxon>Magnetococcus</taxon>
    </lineage>
</organism>
<dbReference type="RefSeq" id="WP_011713750.1">
    <property type="nucleotide sequence ID" value="NC_008576.1"/>
</dbReference>
<dbReference type="GO" id="GO:0030527">
    <property type="term" value="F:structural constituent of chromatin"/>
    <property type="evidence" value="ECO:0007669"/>
    <property type="project" value="InterPro"/>
</dbReference>
<dbReference type="Proteomes" id="UP000002586">
    <property type="component" value="Chromosome"/>
</dbReference>
<dbReference type="InterPro" id="IPR010992">
    <property type="entry name" value="IHF-like_DNA-bd_dom_sf"/>
</dbReference>
<evidence type="ECO:0000256" key="1">
    <source>
        <dbReference type="ARBA" id="ARBA00010529"/>
    </source>
</evidence>
<dbReference type="PANTHER" id="PTHR33175">
    <property type="entry name" value="DNA-BINDING PROTEIN HU"/>
    <property type="match status" value="1"/>
</dbReference>
<dbReference type="EMBL" id="CP000471">
    <property type="protein sequence ID" value="ABK44622.1"/>
    <property type="molecule type" value="Genomic_DNA"/>
</dbReference>
<sequence length="109" mass="12342">MDAKGLIQQIARKRNLSIAQVTEIVQDLLDGVEDCLSRHEPVILPEFGQFAVKKVPPWLGRHPQTGEMMKLPGKNVPFFKSDSELRKRLNGGRDWQNMPPMPRPPGDES</sequence>
<dbReference type="HOGENOM" id="CLU_105066_2_0_5"/>
<gene>
    <name evidence="5" type="ordered locus">Mmc1_2121</name>
</gene>
<dbReference type="GO" id="GO:0005829">
    <property type="term" value="C:cytosol"/>
    <property type="evidence" value="ECO:0007669"/>
    <property type="project" value="TreeGrafter"/>
</dbReference>
<evidence type="ECO:0000256" key="4">
    <source>
        <dbReference type="SAM" id="MobiDB-lite"/>
    </source>
</evidence>
<feature type="compositionally biased region" description="Pro residues" evidence="4">
    <location>
        <begin position="99"/>
        <end position="109"/>
    </location>
</feature>
<dbReference type="OrthoDB" id="9799835at2"/>
<dbReference type="PANTHER" id="PTHR33175:SF5">
    <property type="entry name" value="INTEGRATION HOST FACTOR SUBUNIT BETA"/>
    <property type="match status" value="1"/>
</dbReference>
<dbReference type="InterPro" id="IPR000119">
    <property type="entry name" value="Hist_DNA-bd"/>
</dbReference>
<dbReference type="PRINTS" id="PR01727">
    <property type="entry name" value="DNABINDINGHU"/>
</dbReference>
<evidence type="ECO:0000256" key="3">
    <source>
        <dbReference type="RuleBase" id="RU003939"/>
    </source>
</evidence>
<reference evidence="5 6" key="2">
    <citation type="journal article" date="2012" name="Int. J. Syst. Evol. Microbiol.">
        <title>Magnetococcus marinus gen. nov., sp. nov., a marine, magnetotactic bacterium that represents a novel lineage (Magnetococcaceae fam. nov.; Magnetococcales ord. nov.) at the base of the Alphaproteobacteria.</title>
        <authorList>
            <person name="Bazylinski D.A."/>
            <person name="Williams T.J."/>
            <person name="Lefevre C.T."/>
            <person name="Berg R.J."/>
            <person name="Zhang C.L."/>
            <person name="Bowser S.S."/>
            <person name="Dean A.J."/>
            <person name="Beveridge T.J."/>
        </authorList>
    </citation>
    <scope>NUCLEOTIDE SEQUENCE [LARGE SCALE GENOMIC DNA]</scope>
    <source>
        <strain evidence="6">ATCC BAA-1437 / JCM 17883 / MC-1</strain>
    </source>
</reference>
<dbReference type="SUPFAM" id="SSF47729">
    <property type="entry name" value="IHF-like DNA-binding proteins"/>
    <property type="match status" value="1"/>
</dbReference>
<proteinExistence type="inferred from homology"/>
<feature type="region of interest" description="Disordered" evidence="4">
    <location>
        <begin position="89"/>
        <end position="109"/>
    </location>
</feature>
<dbReference type="Pfam" id="PF00216">
    <property type="entry name" value="Bac_DNA_binding"/>
    <property type="match status" value="1"/>
</dbReference>
<accession>A0L9H9</accession>
<dbReference type="STRING" id="156889.Mmc1_2121"/>
<name>A0L9H9_MAGMM</name>
<dbReference type="AlphaFoldDB" id="A0L9H9"/>
<dbReference type="Gene3D" id="4.10.520.10">
    <property type="entry name" value="IHF-like DNA-binding proteins"/>
    <property type="match status" value="1"/>
</dbReference>
<reference evidence="6" key="1">
    <citation type="journal article" date="2009" name="Appl. Environ. Microbiol.">
        <title>Complete genome sequence of the chemolithoautotrophic marine magnetotactic coccus strain MC-1.</title>
        <authorList>
            <person name="Schubbe S."/>
            <person name="Williams T.J."/>
            <person name="Xie G."/>
            <person name="Kiss H.E."/>
            <person name="Brettin T.S."/>
            <person name="Martinez D."/>
            <person name="Ross C.A."/>
            <person name="Schuler D."/>
            <person name="Cox B.L."/>
            <person name="Nealson K.H."/>
            <person name="Bazylinski D.A."/>
        </authorList>
    </citation>
    <scope>NUCLEOTIDE SEQUENCE [LARGE SCALE GENOMIC DNA]</scope>
    <source>
        <strain evidence="6">ATCC BAA-1437 / JCM 17883 / MC-1</strain>
    </source>
</reference>
<protein>
    <submittedName>
        <fullName evidence="5">Histone family protein DNA-binding protein</fullName>
    </submittedName>
</protein>
<keyword evidence="2 5" id="KW-0238">DNA-binding</keyword>
<comment type="similarity">
    <text evidence="1 3">Belongs to the bacterial histone-like protein family.</text>
</comment>
<keyword evidence="6" id="KW-1185">Reference proteome</keyword>
<dbReference type="eggNOG" id="COG0776">
    <property type="taxonomic scope" value="Bacteria"/>
</dbReference>
<dbReference type="KEGG" id="mgm:Mmc1_2121"/>
<evidence type="ECO:0000256" key="2">
    <source>
        <dbReference type="ARBA" id="ARBA00023125"/>
    </source>
</evidence>
<evidence type="ECO:0000313" key="5">
    <source>
        <dbReference type="EMBL" id="ABK44622.1"/>
    </source>
</evidence>